<accession>A0AAN9P3N1</accession>
<sequence>MARGMSAPSLALEDGVRGSHNGWSLWAYEPGRSGSCGNKNGVRHRLPLVLHGSTFGLVMTVATTAQGYWRALLWLRRALLFNSSYLGSNARAALNFGFISQFQNWNDGRLILLAHLFSPPMFMNSLSFTSE</sequence>
<name>A0AAN9P3N1_CROPI</name>
<comment type="caution">
    <text evidence="1">The sequence shown here is derived from an EMBL/GenBank/DDBJ whole genome shotgun (WGS) entry which is preliminary data.</text>
</comment>
<dbReference type="EMBL" id="JAYWIO010000002">
    <property type="protein sequence ID" value="KAK7284029.1"/>
    <property type="molecule type" value="Genomic_DNA"/>
</dbReference>
<proteinExistence type="predicted"/>
<dbReference type="AlphaFoldDB" id="A0AAN9P3N1"/>
<gene>
    <name evidence="1" type="ORF">RIF29_13780</name>
</gene>
<evidence type="ECO:0000313" key="2">
    <source>
        <dbReference type="Proteomes" id="UP001372338"/>
    </source>
</evidence>
<reference evidence="1 2" key="1">
    <citation type="submission" date="2024-01" db="EMBL/GenBank/DDBJ databases">
        <title>The genomes of 5 underutilized Papilionoideae crops provide insights into root nodulation and disease resistanc.</title>
        <authorList>
            <person name="Yuan L."/>
        </authorList>
    </citation>
    <scope>NUCLEOTIDE SEQUENCE [LARGE SCALE GENOMIC DNA]</scope>
    <source>
        <strain evidence="1">ZHUSHIDOU_FW_LH</strain>
        <tissue evidence="1">Leaf</tissue>
    </source>
</reference>
<organism evidence="1 2">
    <name type="scientific">Crotalaria pallida</name>
    <name type="common">Smooth rattlebox</name>
    <name type="synonym">Crotalaria striata</name>
    <dbReference type="NCBI Taxonomy" id="3830"/>
    <lineage>
        <taxon>Eukaryota</taxon>
        <taxon>Viridiplantae</taxon>
        <taxon>Streptophyta</taxon>
        <taxon>Embryophyta</taxon>
        <taxon>Tracheophyta</taxon>
        <taxon>Spermatophyta</taxon>
        <taxon>Magnoliopsida</taxon>
        <taxon>eudicotyledons</taxon>
        <taxon>Gunneridae</taxon>
        <taxon>Pentapetalae</taxon>
        <taxon>rosids</taxon>
        <taxon>fabids</taxon>
        <taxon>Fabales</taxon>
        <taxon>Fabaceae</taxon>
        <taxon>Papilionoideae</taxon>
        <taxon>50 kb inversion clade</taxon>
        <taxon>genistoids sensu lato</taxon>
        <taxon>core genistoids</taxon>
        <taxon>Crotalarieae</taxon>
        <taxon>Crotalaria</taxon>
    </lineage>
</organism>
<dbReference type="Proteomes" id="UP001372338">
    <property type="component" value="Unassembled WGS sequence"/>
</dbReference>
<keyword evidence="2" id="KW-1185">Reference proteome</keyword>
<protein>
    <submittedName>
        <fullName evidence="1">Uncharacterized protein</fullName>
    </submittedName>
</protein>
<evidence type="ECO:0000313" key="1">
    <source>
        <dbReference type="EMBL" id="KAK7284029.1"/>
    </source>
</evidence>